<dbReference type="Proteomes" id="UP000318055">
    <property type="component" value="Chromosome"/>
</dbReference>
<dbReference type="AlphaFoldDB" id="A0A518RB72"/>
<evidence type="ECO:0000313" key="2">
    <source>
        <dbReference type="Proteomes" id="UP000318055"/>
    </source>
</evidence>
<sequence>MQQLMRLDELGRYIIEDETILENVSISAGVTAGGTTNMTCHGTNGSCSNTLSCTTSTNQACSNLGACGGATNGQCRDGGGGPHEN</sequence>
<dbReference type="RefSeq" id="WP_145844261.1">
    <property type="nucleotide sequence ID" value="NZ_CP042239.1"/>
</dbReference>
<accession>A0A518RB72</accession>
<dbReference type="EMBL" id="CP042239">
    <property type="protein sequence ID" value="QDX24707.1"/>
    <property type="molecule type" value="Genomic_DNA"/>
</dbReference>
<proteinExistence type="predicted"/>
<evidence type="ECO:0000313" key="1">
    <source>
        <dbReference type="EMBL" id="QDX24707.1"/>
    </source>
</evidence>
<name>A0A518RB72_9SPHN</name>
<keyword evidence="2" id="KW-1185">Reference proteome</keyword>
<protein>
    <submittedName>
        <fullName evidence="1">Uncharacterized protein</fullName>
    </submittedName>
</protein>
<gene>
    <name evidence="1" type="ORF">FPZ54_00790</name>
</gene>
<dbReference type="KEGG" id="ssua:FPZ54_00790"/>
<reference evidence="1 2" key="1">
    <citation type="submission" date="2019-07" db="EMBL/GenBank/DDBJ databases">
        <title>Sphingomonas alkalisoli sp. nov., isolated from rhizosphere soil of Suaedae salsa.</title>
        <authorList>
            <person name="Zhang H."/>
            <person name="Xu L."/>
            <person name="Zhang J.-X."/>
            <person name="Sun J.-Q."/>
        </authorList>
    </citation>
    <scope>NUCLEOTIDE SEQUENCE [LARGE SCALE GENOMIC DNA]</scope>
    <source>
        <strain evidence="1 2">XS-10</strain>
    </source>
</reference>
<organism evidence="1 2">
    <name type="scientific">Sphingomonas suaedae</name>
    <dbReference type="NCBI Taxonomy" id="2599297"/>
    <lineage>
        <taxon>Bacteria</taxon>
        <taxon>Pseudomonadati</taxon>
        <taxon>Pseudomonadota</taxon>
        <taxon>Alphaproteobacteria</taxon>
        <taxon>Sphingomonadales</taxon>
        <taxon>Sphingomonadaceae</taxon>
        <taxon>Sphingomonas</taxon>
    </lineage>
</organism>